<feature type="non-terminal residue" evidence="1">
    <location>
        <position position="1"/>
    </location>
</feature>
<proteinExistence type="predicted"/>
<evidence type="ECO:0000313" key="2">
    <source>
        <dbReference type="Proteomes" id="UP000814140"/>
    </source>
</evidence>
<feature type="non-terminal residue" evidence="1">
    <location>
        <position position="97"/>
    </location>
</feature>
<gene>
    <name evidence="1" type="ORF">BV25DRAFT_1782810</name>
</gene>
<protein>
    <submittedName>
        <fullName evidence="1">Uncharacterized protein</fullName>
    </submittedName>
</protein>
<evidence type="ECO:0000313" key="1">
    <source>
        <dbReference type="EMBL" id="KAI0061063.1"/>
    </source>
</evidence>
<name>A0ACB8SX42_9AGAM</name>
<organism evidence="1 2">
    <name type="scientific">Artomyces pyxidatus</name>
    <dbReference type="NCBI Taxonomy" id="48021"/>
    <lineage>
        <taxon>Eukaryota</taxon>
        <taxon>Fungi</taxon>
        <taxon>Dikarya</taxon>
        <taxon>Basidiomycota</taxon>
        <taxon>Agaricomycotina</taxon>
        <taxon>Agaricomycetes</taxon>
        <taxon>Russulales</taxon>
        <taxon>Auriscalpiaceae</taxon>
        <taxon>Artomyces</taxon>
    </lineage>
</organism>
<comment type="caution">
    <text evidence="1">The sequence shown here is derived from an EMBL/GenBank/DDBJ whole genome shotgun (WGS) entry which is preliminary data.</text>
</comment>
<reference evidence="1" key="2">
    <citation type="journal article" date="2022" name="New Phytol.">
        <title>Evolutionary transition to the ectomycorrhizal habit in the genomes of a hyperdiverse lineage of mushroom-forming fungi.</title>
        <authorList>
            <person name="Looney B."/>
            <person name="Miyauchi S."/>
            <person name="Morin E."/>
            <person name="Drula E."/>
            <person name="Courty P.E."/>
            <person name="Kohler A."/>
            <person name="Kuo A."/>
            <person name="LaButti K."/>
            <person name="Pangilinan J."/>
            <person name="Lipzen A."/>
            <person name="Riley R."/>
            <person name="Andreopoulos W."/>
            <person name="He G."/>
            <person name="Johnson J."/>
            <person name="Nolan M."/>
            <person name="Tritt A."/>
            <person name="Barry K.W."/>
            <person name="Grigoriev I.V."/>
            <person name="Nagy L.G."/>
            <person name="Hibbett D."/>
            <person name="Henrissat B."/>
            <person name="Matheny P.B."/>
            <person name="Labbe J."/>
            <person name="Martin F.M."/>
        </authorList>
    </citation>
    <scope>NUCLEOTIDE SEQUENCE</scope>
    <source>
        <strain evidence="1">HHB10654</strain>
    </source>
</reference>
<dbReference type="Proteomes" id="UP000814140">
    <property type="component" value="Unassembled WGS sequence"/>
</dbReference>
<sequence>LRVTHHVPVLYGSQLPRFGRTDTETERYCRAMLILFKPWRELGDLLTERTWLDSYRTYVFPSHVQRVIDNIHIEDECRDARQRHDEDRRAGITQPLL</sequence>
<dbReference type="EMBL" id="MU277215">
    <property type="protein sequence ID" value="KAI0061063.1"/>
    <property type="molecule type" value="Genomic_DNA"/>
</dbReference>
<accession>A0ACB8SX42</accession>
<keyword evidence="2" id="KW-1185">Reference proteome</keyword>
<reference evidence="1" key="1">
    <citation type="submission" date="2021-03" db="EMBL/GenBank/DDBJ databases">
        <authorList>
            <consortium name="DOE Joint Genome Institute"/>
            <person name="Ahrendt S."/>
            <person name="Looney B.P."/>
            <person name="Miyauchi S."/>
            <person name="Morin E."/>
            <person name="Drula E."/>
            <person name="Courty P.E."/>
            <person name="Chicoki N."/>
            <person name="Fauchery L."/>
            <person name="Kohler A."/>
            <person name="Kuo A."/>
            <person name="Labutti K."/>
            <person name="Pangilinan J."/>
            <person name="Lipzen A."/>
            <person name="Riley R."/>
            <person name="Andreopoulos W."/>
            <person name="He G."/>
            <person name="Johnson J."/>
            <person name="Barry K.W."/>
            <person name="Grigoriev I.V."/>
            <person name="Nagy L."/>
            <person name="Hibbett D."/>
            <person name="Henrissat B."/>
            <person name="Matheny P.B."/>
            <person name="Labbe J."/>
            <person name="Martin F."/>
        </authorList>
    </citation>
    <scope>NUCLEOTIDE SEQUENCE</scope>
    <source>
        <strain evidence="1">HHB10654</strain>
    </source>
</reference>